<reference evidence="2 3" key="1">
    <citation type="journal article" date="2015" name="Sci. Rep.">
        <title>Genome of the facultative scuticociliatosis pathogen Pseudocohnilembus persalinus provides insight into its virulence through horizontal gene transfer.</title>
        <authorList>
            <person name="Xiong J."/>
            <person name="Wang G."/>
            <person name="Cheng J."/>
            <person name="Tian M."/>
            <person name="Pan X."/>
            <person name="Warren A."/>
            <person name="Jiang C."/>
            <person name="Yuan D."/>
            <person name="Miao W."/>
        </authorList>
    </citation>
    <scope>NUCLEOTIDE SEQUENCE [LARGE SCALE GENOMIC DNA]</scope>
    <source>
        <strain evidence="2">36N120E</strain>
    </source>
</reference>
<sequence>MQTLSKLYKFQTKTYQLFLKQTFQAKNQINQIQNTCIFSFSSKQTPSDISRKKLQKKLKKKKQEKEIEAKTLNQQENEYDEENQQESNQDIDLQNAARQDTQNIPPNLVIKNLLYPQKDSQIIVLGVENHNVLHASYVYDVLEQSDPEVIMTQLHPDQPYFINSYNDFTISWNQFVKGNFDYKFLINPKPSYLGDITMNQELIDHFVAGIIFNTPNEFDTTEKQIKVYNHFFENYTTSTFFTPFMFKYNNPHYKASIVVNDFPILKHRDFVARNIEISELRNIFKNLAEEQKKSNFNFDPQLFAPEYLLKPRLSYMIETLKHASYSNKRIVAVMDRHMADLLDEEWRNLDTKLYNFNKFYTINNKTQKDLTFVEYIEKHVILDLMFQPILRKFFVLNQTFPFIANDLIGYTSMHTNIFIIFEHYYRNYVKMLFSDLGDEMKQVNNNDINEDQFTDLQSSMRVVNTGELNEDDDFLEGKTKKQQMKKQKISLSQESLFN</sequence>
<comment type="caution">
    <text evidence="2">The sequence shown here is derived from an EMBL/GenBank/DDBJ whole genome shotgun (WGS) entry which is preliminary data.</text>
</comment>
<gene>
    <name evidence="2" type="ORF">PPERSA_01289</name>
</gene>
<feature type="region of interest" description="Disordered" evidence="1">
    <location>
        <begin position="69"/>
        <end position="89"/>
    </location>
</feature>
<dbReference type="EMBL" id="LDAU01000170">
    <property type="protein sequence ID" value="KRX01386.1"/>
    <property type="molecule type" value="Genomic_DNA"/>
</dbReference>
<dbReference type="Proteomes" id="UP000054937">
    <property type="component" value="Unassembled WGS sequence"/>
</dbReference>
<dbReference type="OrthoDB" id="313002at2759"/>
<accession>A0A0V0QGX8</accession>
<keyword evidence="3" id="KW-1185">Reference proteome</keyword>
<evidence type="ECO:0000256" key="1">
    <source>
        <dbReference type="SAM" id="MobiDB-lite"/>
    </source>
</evidence>
<evidence type="ECO:0000313" key="3">
    <source>
        <dbReference type="Proteomes" id="UP000054937"/>
    </source>
</evidence>
<dbReference type="AlphaFoldDB" id="A0A0V0QGX8"/>
<proteinExistence type="predicted"/>
<name>A0A0V0QGX8_PSEPJ</name>
<evidence type="ECO:0000313" key="2">
    <source>
        <dbReference type="EMBL" id="KRX01386.1"/>
    </source>
</evidence>
<protein>
    <submittedName>
        <fullName evidence="2">Uncharacterized protein</fullName>
    </submittedName>
</protein>
<dbReference type="OMA" id="HLISMEV"/>
<organism evidence="2 3">
    <name type="scientific">Pseudocohnilembus persalinus</name>
    <name type="common">Ciliate</name>
    <dbReference type="NCBI Taxonomy" id="266149"/>
    <lineage>
        <taxon>Eukaryota</taxon>
        <taxon>Sar</taxon>
        <taxon>Alveolata</taxon>
        <taxon>Ciliophora</taxon>
        <taxon>Intramacronucleata</taxon>
        <taxon>Oligohymenophorea</taxon>
        <taxon>Scuticociliatia</taxon>
        <taxon>Philasterida</taxon>
        <taxon>Pseudocohnilembidae</taxon>
        <taxon>Pseudocohnilembus</taxon>
    </lineage>
</organism>
<dbReference type="InParanoid" id="A0A0V0QGX8"/>